<proteinExistence type="predicted"/>
<dbReference type="RefSeq" id="WP_136529078.1">
    <property type="nucleotide sequence ID" value="NZ_STGX01000004.1"/>
</dbReference>
<feature type="transmembrane region" description="Helical" evidence="1">
    <location>
        <begin position="74"/>
        <end position="98"/>
    </location>
</feature>
<name>A0A4S8PKI1_9ACTN</name>
<gene>
    <name evidence="2" type="ORF">E9998_07490</name>
</gene>
<dbReference type="AlphaFoldDB" id="A0A4S8PKI1"/>
<evidence type="ECO:0000313" key="2">
    <source>
        <dbReference type="EMBL" id="THV30205.1"/>
    </source>
</evidence>
<keyword evidence="1" id="KW-0472">Membrane</keyword>
<dbReference type="OrthoDB" id="5180736at2"/>
<protein>
    <submittedName>
        <fullName evidence="2">Uncharacterized protein</fullName>
    </submittedName>
</protein>
<dbReference type="Proteomes" id="UP000305792">
    <property type="component" value="Unassembled WGS sequence"/>
</dbReference>
<accession>A0A4S8PKI1</accession>
<keyword evidence="1" id="KW-0812">Transmembrane</keyword>
<organism evidence="2 3">
    <name type="scientific">Glycomyces paridis</name>
    <dbReference type="NCBI Taxonomy" id="2126555"/>
    <lineage>
        <taxon>Bacteria</taxon>
        <taxon>Bacillati</taxon>
        <taxon>Actinomycetota</taxon>
        <taxon>Actinomycetes</taxon>
        <taxon>Glycomycetales</taxon>
        <taxon>Glycomycetaceae</taxon>
        <taxon>Glycomyces</taxon>
    </lineage>
</organism>
<dbReference type="EMBL" id="STGX01000004">
    <property type="protein sequence ID" value="THV30205.1"/>
    <property type="molecule type" value="Genomic_DNA"/>
</dbReference>
<keyword evidence="1" id="KW-1133">Transmembrane helix</keyword>
<reference evidence="2 3" key="1">
    <citation type="journal article" date="2018" name="Int. J. Syst. Evol. Microbiol.">
        <title>Glycomyces paridis sp. nov., isolated from the medicinal plant Paris polyphylla.</title>
        <authorList>
            <person name="Fang X.M."/>
            <person name="Bai J.L."/>
            <person name="Su J."/>
            <person name="Zhao L.L."/>
            <person name="Liu H.Y."/>
            <person name="Ma B.P."/>
            <person name="Zhang Y.Q."/>
            <person name="Yu L.Y."/>
        </authorList>
    </citation>
    <scope>NUCLEOTIDE SEQUENCE [LARGE SCALE GENOMIC DNA]</scope>
    <source>
        <strain evidence="2 3">CPCC 204357</strain>
    </source>
</reference>
<sequence length="266" mass="28294">MSDSLFSAQRMVSRVGASLDPEDTATFVRRMRIIGACLGIALIVVSVALANANGGFDWTSYHSSTARRSGGTGLSYEGTGVVFGLVFLIGPLGFGYAIRSRAGDLLYLNGSELKVVKPGRRAPKALDLTRVRSEVRLEKVPGSRPGSAEAREKVGSFRPVLVLLSESGQRETAIELADTRARAMRLTHETRAFEAAMRSAADPAIRHAAGQLRTVLHWKRLPVVHDASSDAIPATPDGAASSPILRTPVISGVAGPEIEIVGPNRN</sequence>
<keyword evidence="3" id="KW-1185">Reference proteome</keyword>
<evidence type="ECO:0000256" key="1">
    <source>
        <dbReference type="SAM" id="Phobius"/>
    </source>
</evidence>
<comment type="caution">
    <text evidence="2">The sequence shown here is derived from an EMBL/GenBank/DDBJ whole genome shotgun (WGS) entry which is preliminary data.</text>
</comment>
<evidence type="ECO:0000313" key="3">
    <source>
        <dbReference type="Proteomes" id="UP000305792"/>
    </source>
</evidence>
<feature type="transmembrane region" description="Helical" evidence="1">
    <location>
        <begin position="33"/>
        <end position="54"/>
    </location>
</feature>